<proteinExistence type="predicted"/>
<evidence type="ECO:0000313" key="3">
    <source>
        <dbReference type="Proteomes" id="UP001151834"/>
    </source>
</evidence>
<evidence type="ECO:0000256" key="1">
    <source>
        <dbReference type="SAM" id="Phobius"/>
    </source>
</evidence>
<protein>
    <submittedName>
        <fullName evidence="2">Uncharacterized protein</fullName>
    </submittedName>
</protein>
<keyword evidence="1" id="KW-1133">Transmembrane helix</keyword>
<sequence length="104" mass="11705">MLKLIFIIVLIGGIWFVHSKLGVKWSSIFMGLGAAVVALVSWSSKSNSSSRKAGHDLVNRLSSLTNYELKNFINDYNNDPMERQTAHNILRSRRKTILIGINKC</sequence>
<reference evidence="2" key="1">
    <citation type="submission" date="2022-11" db="EMBL/GenBank/DDBJ databases">
        <authorList>
            <person name="Wang Z."/>
        </authorList>
    </citation>
    <scope>NUCLEOTIDE SEQUENCE</scope>
    <source>
        <strain evidence="2">P2000</strain>
    </source>
</reference>
<organism evidence="2 3">
    <name type="scientific">Lactiplantibacillus pentosus</name>
    <name type="common">Lactobacillus pentosus</name>
    <dbReference type="NCBI Taxonomy" id="1589"/>
    <lineage>
        <taxon>Bacteria</taxon>
        <taxon>Bacillati</taxon>
        <taxon>Bacillota</taxon>
        <taxon>Bacilli</taxon>
        <taxon>Lactobacillales</taxon>
        <taxon>Lactobacillaceae</taxon>
        <taxon>Lactiplantibacillus</taxon>
    </lineage>
</organism>
<evidence type="ECO:0000313" key="2">
    <source>
        <dbReference type="EMBL" id="MDF2313719.1"/>
    </source>
</evidence>
<reference evidence="2" key="2">
    <citation type="journal article" date="2023" name="Front Nutr">
        <title>Lactiplantibacillus pentosus P2020 protects the hyperuricemia and renal inflammation in mice.</title>
        <authorList>
            <person name="Wang Z."/>
            <person name="Song L."/>
            <person name="Li X."/>
            <person name="Xiao Y."/>
            <person name="Huang Y."/>
            <person name="Zhang Y."/>
            <person name="Li J."/>
            <person name="Li M."/>
            <person name="Ren Z."/>
        </authorList>
    </citation>
    <scope>NUCLEOTIDE SEQUENCE</scope>
    <source>
        <strain evidence="2">P2000</strain>
    </source>
</reference>
<name>A0AAX6LGQ7_LACPE</name>
<dbReference type="RefSeq" id="WP_065674415.1">
    <property type="nucleotide sequence ID" value="NZ_CP043671.1"/>
</dbReference>
<feature type="transmembrane region" description="Helical" evidence="1">
    <location>
        <begin position="26"/>
        <end position="42"/>
    </location>
</feature>
<keyword evidence="1" id="KW-0812">Transmembrane</keyword>
<dbReference type="EMBL" id="JAPEQV010000016">
    <property type="protein sequence ID" value="MDF2313719.1"/>
    <property type="molecule type" value="Genomic_DNA"/>
</dbReference>
<accession>A0AAX6LGQ7</accession>
<dbReference type="AlphaFoldDB" id="A0AAX6LGQ7"/>
<dbReference type="Proteomes" id="UP001151834">
    <property type="component" value="Unassembled WGS sequence"/>
</dbReference>
<gene>
    <name evidence="2" type="ORF">OOJ94_12885</name>
</gene>
<comment type="caution">
    <text evidence="2">The sequence shown here is derived from an EMBL/GenBank/DDBJ whole genome shotgun (WGS) entry which is preliminary data.</text>
</comment>
<keyword evidence="1" id="KW-0472">Membrane</keyword>